<sequence>MIKLMDNKYNVHVGLGHPSNYTHLVRNAVSGKDKFSRQPSKVAFNLSDDFGTLNHKNSKFNITVGRFNPKIKKFTPRPQTSILKQSKSDVTSSSSSIQYPQESNLENLTSLSSYDFSKFGTNSTSKLSPAGSFGRKSVTFSSVLVSSSDTLGVQTMSSFGSQNNSNLSKQSSHHIDSEQETLRKTYSAGRRDLLGVFRSVVKNVINVNRLANLRSDYASGFLGAESLENVGFGDYVNNQESINIQSSIADEPLMNKASTDSISQIVMLNRKSKSSLNSNFGVKLSKIKQKYQFVQGLLDDLGDPLKLLKNDEPLSNILDEQVNTSRLIHPFYINYYPKKQEIVEEEFDSQKLCKSSANEKRNFRMEDYPSLLSVRN</sequence>
<feature type="compositionally biased region" description="Low complexity" evidence="1">
    <location>
        <begin position="88"/>
        <end position="101"/>
    </location>
</feature>
<dbReference type="GeneID" id="20716292"/>
<dbReference type="KEGG" id="tot:TOT_040000202"/>
<dbReference type="eggNOG" id="ENOG502TN1N">
    <property type="taxonomic scope" value="Eukaryota"/>
</dbReference>
<feature type="compositionally biased region" description="Low complexity" evidence="1">
    <location>
        <begin position="161"/>
        <end position="170"/>
    </location>
</feature>
<reference evidence="2 3" key="1">
    <citation type="journal article" date="2012" name="MBio">
        <title>Comparative genome analysis of three eukaryotic parasites with differing abilities to transform leukocytes reveals key mediators of Theileria-induced leukocyte transformation.</title>
        <authorList>
            <person name="Hayashida K."/>
            <person name="Hara Y."/>
            <person name="Abe T."/>
            <person name="Yamasaki C."/>
            <person name="Toyoda A."/>
            <person name="Kosuge T."/>
            <person name="Suzuki Y."/>
            <person name="Sato Y."/>
            <person name="Kawashima S."/>
            <person name="Katayama T."/>
            <person name="Wakaguri H."/>
            <person name="Inoue N."/>
            <person name="Homma K."/>
            <person name="Tada-Umezaki M."/>
            <person name="Yagi Y."/>
            <person name="Fujii Y."/>
            <person name="Habara T."/>
            <person name="Kanehisa M."/>
            <person name="Watanabe H."/>
            <person name="Ito K."/>
            <person name="Gojobori T."/>
            <person name="Sugawara H."/>
            <person name="Imanishi T."/>
            <person name="Weir W."/>
            <person name="Gardner M."/>
            <person name="Pain A."/>
            <person name="Shiels B."/>
            <person name="Hattori M."/>
            <person name="Nene V."/>
            <person name="Sugimoto C."/>
        </authorList>
    </citation>
    <scope>NUCLEOTIDE SEQUENCE [LARGE SCALE GENOMIC DNA]</scope>
    <source>
        <strain evidence="2 3">Shintoku</strain>
    </source>
</reference>
<dbReference type="OMA" id="NSQGMEN"/>
<feature type="region of interest" description="Disordered" evidence="1">
    <location>
        <begin position="77"/>
        <end position="101"/>
    </location>
</feature>
<gene>
    <name evidence="2" type="ORF">TOT_040000202</name>
</gene>
<name>J4CDV9_THEOR</name>
<evidence type="ECO:0000313" key="2">
    <source>
        <dbReference type="EMBL" id="BAM41822.1"/>
    </source>
</evidence>
<dbReference type="VEuPathDB" id="PiroplasmaDB:TOT_040000202"/>
<dbReference type="AlphaFoldDB" id="J4CDV9"/>
<protein>
    <submittedName>
        <fullName evidence="2">Uncharacterized protein</fullName>
    </submittedName>
</protein>
<evidence type="ECO:0000256" key="1">
    <source>
        <dbReference type="SAM" id="MobiDB-lite"/>
    </source>
</evidence>
<accession>J4CDV9</accession>
<keyword evidence="3" id="KW-1185">Reference proteome</keyword>
<dbReference type="OrthoDB" id="361626at2759"/>
<feature type="region of interest" description="Disordered" evidence="1">
    <location>
        <begin position="156"/>
        <end position="180"/>
    </location>
</feature>
<evidence type="ECO:0000313" key="3">
    <source>
        <dbReference type="Proteomes" id="UP000003786"/>
    </source>
</evidence>
<organism evidence="2 3">
    <name type="scientific">Theileria orientalis strain Shintoku</name>
    <dbReference type="NCBI Taxonomy" id="869250"/>
    <lineage>
        <taxon>Eukaryota</taxon>
        <taxon>Sar</taxon>
        <taxon>Alveolata</taxon>
        <taxon>Apicomplexa</taxon>
        <taxon>Aconoidasida</taxon>
        <taxon>Piroplasmida</taxon>
        <taxon>Theileriidae</taxon>
        <taxon>Theileria</taxon>
    </lineage>
</organism>
<dbReference type="RefSeq" id="XP_009692123.1">
    <property type="nucleotide sequence ID" value="XM_009693828.1"/>
</dbReference>
<proteinExistence type="predicted"/>
<dbReference type="EMBL" id="AP011949">
    <property type="protein sequence ID" value="BAM41822.1"/>
    <property type="molecule type" value="Genomic_DNA"/>
</dbReference>
<dbReference type="Proteomes" id="UP000003786">
    <property type="component" value="Chromosome 4"/>
</dbReference>